<feature type="transmembrane region" description="Helical" evidence="6">
    <location>
        <begin position="6"/>
        <end position="32"/>
    </location>
</feature>
<dbReference type="GO" id="GO:0016020">
    <property type="term" value="C:membrane"/>
    <property type="evidence" value="ECO:0007669"/>
    <property type="project" value="UniProtKB-SubCell"/>
</dbReference>
<keyword evidence="3 6" id="KW-0812">Transmembrane</keyword>
<comment type="similarity">
    <text evidence="2">Belongs to the DsbD family.</text>
</comment>
<evidence type="ECO:0000313" key="8">
    <source>
        <dbReference type="EMBL" id="THV42932.1"/>
    </source>
</evidence>
<organism evidence="8 9">
    <name type="scientific">Glycomyces buryatensis</name>
    <dbReference type="NCBI Taxonomy" id="2570927"/>
    <lineage>
        <taxon>Bacteria</taxon>
        <taxon>Bacillati</taxon>
        <taxon>Actinomycetota</taxon>
        <taxon>Actinomycetes</taxon>
        <taxon>Glycomycetales</taxon>
        <taxon>Glycomycetaceae</taxon>
        <taxon>Glycomyces</taxon>
    </lineage>
</organism>
<name>A0A4S8QI49_9ACTN</name>
<comment type="subcellular location">
    <subcellularLocation>
        <location evidence="1">Membrane</location>
        <topology evidence="1">Multi-pass membrane protein</topology>
    </subcellularLocation>
</comment>
<evidence type="ECO:0000313" key="9">
    <source>
        <dbReference type="Proteomes" id="UP000308760"/>
    </source>
</evidence>
<keyword evidence="9" id="KW-1185">Reference proteome</keyword>
<reference evidence="9" key="1">
    <citation type="submission" date="2019-04" db="EMBL/GenBank/DDBJ databases">
        <title>Nocardioides xinjiangensis sp. nov.</title>
        <authorList>
            <person name="Liu S."/>
        </authorList>
    </citation>
    <scope>NUCLEOTIDE SEQUENCE [LARGE SCALE GENOMIC DNA]</scope>
    <source>
        <strain evidence="9">18</strain>
    </source>
</reference>
<dbReference type="PANTHER" id="PTHR31272:SF4">
    <property type="entry name" value="CYTOCHROME C-TYPE BIOGENESIS PROTEIN HI_1454-RELATED"/>
    <property type="match status" value="1"/>
</dbReference>
<dbReference type="RefSeq" id="WP_136533262.1">
    <property type="nucleotide sequence ID" value="NZ_STGY01000010.1"/>
</dbReference>
<dbReference type="AlphaFoldDB" id="A0A4S8QI49"/>
<evidence type="ECO:0000256" key="2">
    <source>
        <dbReference type="ARBA" id="ARBA00006143"/>
    </source>
</evidence>
<feature type="transmembrane region" description="Helical" evidence="6">
    <location>
        <begin position="205"/>
        <end position="223"/>
    </location>
</feature>
<evidence type="ECO:0000256" key="4">
    <source>
        <dbReference type="ARBA" id="ARBA00022989"/>
    </source>
</evidence>
<dbReference type="OrthoDB" id="5244297at2"/>
<keyword evidence="5 6" id="KW-0472">Membrane</keyword>
<feature type="domain" description="Cytochrome C biogenesis protein transmembrane" evidence="7">
    <location>
        <begin position="8"/>
        <end position="211"/>
    </location>
</feature>
<dbReference type="EMBL" id="STGY01000010">
    <property type="protein sequence ID" value="THV42932.1"/>
    <property type="molecule type" value="Genomic_DNA"/>
</dbReference>
<sequence length="258" mass="27359">MQELPFAIALVAGAVAAVNPCGFALLPVYAGFLITGEADEEVSKWRALGRAGLFTLAMTIGFTAVFGAFGLLVSTAAVGVTTFLPWVTIVVGIVVVAAGVWLLLGRELPTFMPKLAGREVKRSFGSMTVFGLFFALASLSCTIAPFLALVAQTFRSTSILGGTAMFLAYALGMTLVIGAVSLAIALARQGLITWIKRQFPKVMRAVGVLLLLAGLYVAYYGWWDLRVLSGGDPSDPIIEGALEVQRALEEFVRTLFGN</sequence>
<dbReference type="InterPro" id="IPR003834">
    <property type="entry name" value="Cyt_c_assmbl_TM_dom"/>
</dbReference>
<feature type="transmembrane region" description="Helical" evidence="6">
    <location>
        <begin position="83"/>
        <end position="104"/>
    </location>
</feature>
<dbReference type="PANTHER" id="PTHR31272">
    <property type="entry name" value="CYTOCHROME C-TYPE BIOGENESIS PROTEIN HI_1454-RELATED"/>
    <property type="match status" value="1"/>
</dbReference>
<feature type="transmembrane region" description="Helical" evidence="6">
    <location>
        <begin position="53"/>
        <end position="77"/>
    </location>
</feature>
<proteinExistence type="inferred from homology"/>
<dbReference type="GO" id="GO:0017004">
    <property type="term" value="P:cytochrome complex assembly"/>
    <property type="evidence" value="ECO:0007669"/>
    <property type="project" value="InterPro"/>
</dbReference>
<dbReference type="Proteomes" id="UP000308760">
    <property type="component" value="Unassembled WGS sequence"/>
</dbReference>
<evidence type="ECO:0000259" key="7">
    <source>
        <dbReference type="Pfam" id="PF02683"/>
    </source>
</evidence>
<accession>A0A4S8QI49</accession>
<protein>
    <submittedName>
        <fullName evidence="8">Cytochrome c biogenesis protein CcdA</fullName>
    </submittedName>
</protein>
<reference evidence="8 9" key="2">
    <citation type="submission" date="2019-05" db="EMBL/GenBank/DDBJ databases">
        <title>Glycomyces buryatensis sp. nov.</title>
        <authorList>
            <person name="Nikitina E."/>
        </authorList>
    </citation>
    <scope>NUCLEOTIDE SEQUENCE [LARGE SCALE GENOMIC DNA]</scope>
    <source>
        <strain evidence="8 9">18</strain>
    </source>
</reference>
<keyword evidence="4 6" id="KW-1133">Transmembrane helix</keyword>
<dbReference type="InterPro" id="IPR051790">
    <property type="entry name" value="Cytochrome_c-biogenesis_DsbD"/>
</dbReference>
<evidence type="ECO:0000256" key="3">
    <source>
        <dbReference type="ARBA" id="ARBA00022692"/>
    </source>
</evidence>
<evidence type="ECO:0000256" key="5">
    <source>
        <dbReference type="ARBA" id="ARBA00023136"/>
    </source>
</evidence>
<feature type="transmembrane region" description="Helical" evidence="6">
    <location>
        <begin position="124"/>
        <end position="147"/>
    </location>
</feature>
<evidence type="ECO:0000256" key="6">
    <source>
        <dbReference type="SAM" id="Phobius"/>
    </source>
</evidence>
<comment type="caution">
    <text evidence="8">The sequence shown here is derived from an EMBL/GenBank/DDBJ whole genome shotgun (WGS) entry which is preliminary data.</text>
</comment>
<feature type="transmembrane region" description="Helical" evidence="6">
    <location>
        <begin position="159"/>
        <end position="184"/>
    </location>
</feature>
<dbReference type="Pfam" id="PF02683">
    <property type="entry name" value="DsbD_TM"/>
    <property type="match status" value="1"/>
</dbReference>
<gene>
    <name evidence="8" type="ORF">FAB82_04080</name>
</gene>
<evidence type="ECO:0000256" key="1">
    <source>
        <dbReference type="ARBA" id="ARBA00004141"/>
    </source>
</evidence>